<protein>
    <submittedName>
        <fullName evidence="1">Uncharacterized protein</fullName>
    </submittedName>
</protein>
<dbReference type="AlphaFoldDB" id="A0A9P1C6C7"/>
<accession>A0A9P1C6C7</accession>
<name>A0A9P1C6C7_9DINO</name>
<evidence type="ECO:0000313" key="2">
    <source>
        <dbReference type="EMBL" id="CAL1138795.1"/>
    </source>
</evidence>
<sequence length="110" mass="13143">MCTSFSTVTRSKWPQSPYVSFFCEIFPLIDLKLQKMDPEDWGRSGSYMEDNLDVINANHSSVRYGSCYKAHCNKDKRRQADGYWDHWFYIHPSNLLSDIFHFYEKTRPCR</sequence>
<proteinExistence type="predicted"/>
<comment type="caution">
    <text evidence="1">The sequence shown here is derived from an EMBL/GenBank/DDBJ whole genome shotgun (WGS) entry which is preliminary data.</text>
</comment>
<organism evidence="1">
    <name type="scientific">Cladocopium goreaui</name>
    <dbReference type="NCBI Taxonomy" id="2562237"/>
    <lineage>
        <taxon>Eukaryota</taxon>
        <taxon>Sar</taxon>
        <taxon>Alveolata</taxon>
        <taxon>Dinophyceae</taxon>
        <taxon>Suessiales</taxon>
        <taxon>Symbiodiniaceae</taxon>
        <taxon>Cladocopium</taxon>
    </lineage>
</organism>
<dbReference type="EMBL" id="CAMXCT030000990">
    <property type="protein sequence ID" value="CAL4772732.1"/>
    <property type="molecule type" value="Genomic_DNA"/>
</dbReference>
<keyword evidence="3" id="KW-1185">Reference proteome</keyword>
<reference evidence="2" key="2">
    <citation type="submission" date="2024-04" db="EMBL/GenBank/DDBJ databases">
        <authorList>
            <person name="Chen Y."/>
            <person name="Shah S."/>
            <person name="Dougan E. K."/>
            <person name="Thang M."/>
            <person name="Chan C."/>
        </authorList>
    </citation>
    <scope>NUCLEOTIDE SEQUENCE [LARGE SCALE GENOMIC DNA]</scope>
</reference>
<reference evidence="1" key="1">
    <citation type="submission" date="2022-10" db="EMBL/GenBank/DDBJ databases">
        <authorList>
            <person name="Chen Y."/>
            <person name="Dougan E. K."/>
            <person name="Chan C."/>
            <person name="Rhodes N."/>
            <person name="Thang M."/>
        </authorList>
    </citation>
    <scope>NUCLEOTIDE SEQUENCE</scope>
</reference>
<dbReference type="Proteomes" id="UP001152797">
    <property type="component" value="Unassembled WGS sequence"/>
</dbReference>
<evidence type="ECO:0000313" key="1">
    <source>
        <dbReference type="EMBL" id="CAI3985420.1"/>
    </source>
</evidence>
<gene>
    <name evidence="1" type="ORF">C1SCF055_LOCUS12870</name>
</gene>
<dbReference type="EMBL" id="CAMXCT010000990">
    <property type="protein sequence ID" value="CAI3985420.1"/>
    <property type="molecule type" value="Genomic_DNA"/>
</dbReference>
<evidence type="ECO:0000313" key="3">
    <source>
        <dbReference type="Proteomes" id="UP001152797"/>
    </source>
</evidence>
<dbReference type="EMBL" id="CAMXCT020000990">
    <property type="protein sequence ID" value="CAL1138795.1"/>
    <property type="molecule type" value="Genomic_DNA"/>
</dbReference>